<accession>A0ABM1JCT5</accession>
<feature type="chain" id="PRO_5046966457" evidence="5">
    <location>
        <begin position="20"/>
        <end position="418"/>
    </location>
</feature>
<name>A0ABM1JCT5_POLDO</name>
<sequence length="418" mass="46135">MHLLSNLFVWATCLVVAMAGPTNNNDRAVQAVTEGTNSFSTSFFGEVASSNHGNLVTSPLSASVVLSMAAYGARGETQEEMKRVLHLPPESDATPGYSSLIKTLNAVTDVELRLANKVFVNKKFSVKPTFQQLTQDAFLSTSQSLDFSQSLAAASTINQWVEEQTKNRIKDLVKSDSLDGGTAMVLVNAVYFKGNWKNKFNSKLTQDRPFHVSKTEVKNVPTMHRTGMYNYGVLPECKASFIELPYKGDEFSMIIILPDEVDGLAAIEKKLAVHGLEEVLKRGHKTEVEVYLPKFKIESTIQLNDHLQNMGIRKAFSQSEANFEGISDTGVYISEVVQKAFIEVNEEGSEAAGATAVIIAPYSTWVDRPPQPPPIFKVDRPFHVKIIRTENLSNNEPSNGKLEMFTAHVVDPSDDAQK</sequence>
<comment type="similarity">
    <text evidence="1 4">Belongs to the serpin family.</text>
</comment>
<dbReference type="InterPro" id="IPR000215">
    <property type="entry name" value="Serpin_fam"/>
</dbReference>
<evidence type="ECO:0000313" key="8">
    <source>
        <dbReference type="RefSeq" id="XP_015190273.1"/>
    </source>
</evidence>
<dbReference type="Pfam" id="PF00079">
    <property type="entry name" value="Serpin"/>
    <property type="match status" value="1"/>
</dbReference>
<dbReference type="CDD" id="cd19601">
    <property type="entry name" value="serpin42Da-like"/>
    <property type="match status" value="1"/>
</dbReference>
<dbReference type="PANTHER" id="PTHR11461:SF211">
    <property type="entry name" value="GH10112P-RELATED"/>
    <property type="match status" value="1"/>
</dbReference>
<dbReference type="RefSeq" id="XP_015190273.1">
    <property type="nucleotide sequence ID" value="XM_015334787.1"/>
</dbReference>
<feature type="signal peptide" evidence="5">
    <location>
        <begin position="1"/>
        <end position="19"/>
    </location>
</feature>
<evidence type="ECO:0000256" key="5">
    <source>
        <dbReference type="SAM" id="SignalP"/>
    </source>
</evidence>
<dbReference type="InterPro" id="IPR036186">
    <property type="entry name" value="Serpin_sf"/>
</dbReference>
<proteinExistence type="inferred from homology"/>
<reference evidence="8" key="1">
    <citation type="submission" date="2025-08" db="UniProtKB">
        <authorList>
            <consortium name="RefSeq"/>
        </authorList>
    </citation>
    <scope>IDENTIFICATION</scope>
    <source>
        <tissue evidence="8">Whole body</tissue>
    </source>
</reference>
<protein>
    <submittedName>
        <fullName evidence="8">Serine protease inhibitor 3/4-like isoform X1</fullName>
    </submittedName>
</protein>
<dbReference type="Proteomes" id="UP000694924">
    <property type="component" value="Unplaced"/>
</dbReference>
<keyword evidence="5" id="KW-0732">Signal</keyword>
<evidence type="ECO:0000256" key="3">
    <source>
        <dbReference type="ARBA" id="ARBA00022900"/>
    </source>
</evidence>
<evidence type="ECO:0000313" key="7">
    <source>
        <dbReference type="Proteomes" id="UP000694924"/>
    </source>
</evidence>
<dbReference type="InterPro" id="IPR042185">
    <property type="entry name" value="Serpin_sf_2"/>
</dbReference>
<dbReference type="Gene3D" id="2.30.39.10">
    <property type="entry name" value="Alpha-1-antitrypsin, domain 1"/>
    <property type="match status" value="1"/>
</dbReference>
<dbReference type="SUPFAM" id="SSF56574">
    <property type="entry name" value="Serpins"/>
    <property type="match status" value="1"/>
</dbReference>
<gene>
    <name evidence="8" type="primary">LOC107073901</name>
</gene>
<dbReference type="InterPro" id="IPR042178">
    <property type="entry name" value="Serpin_sf_1"/>
</dbReference>
<keyword evidence="3 8" id="KW-0722">Serine protease inhibitor</keyword>
<keyword evidence="7" id="KW-1185">Reference proteome</keyword>
<dbReference type="PANTHER" id="PTHR11461">
    <property type="entry name" value="SERINE PROTEASE INHIBITOR, SERPIN"/>
    <property type="match status" value="1"/>
</dbReference>
<keyword evidence="2 8" id="KW-0646">Protease inhibitor</keyword>
<evidence type="ECO:0000256" key="2">
    <source>
        <dbReference type="ARBA" id="ARBA00022690"/>
    </source>
</evidence>
<dbReference type="GeneID" id="107073901"/>
<evidence type="ECO:0000256" key="1">
    <source>
        <dbReference type="ARBA" id="ARBA00009500"/>
    </source>
</evidence>
<organism evidence="7 8">
    <name type="scientific">Polistes dominula</name>
    <name type="common">European paper wasp</name>
    <name type="synonym">Vespa dominula</name>
    <dbReference type="NCBI Taxonomy" id="743375"/>
    <lineage>
        <taxon>Eukaryota</taxon>
        <taxon>Metazoa</taxon>
        <taxon>Ecdysozoa</taxon>
        <taxon>Arthropoda</taxon>
        <taxon>Hexapoda</taxon>
        <taxon>Insecta</taxon>
        <taxon>Pterygota</taxon>
        <taxon>Neoptera</taxon>
        <taxon>Endopterygota</taxon>
        <taxon>Hymenoptera</taxon>
        <taxon>Apocrita</taxon>
        <taxon>Aculeata</taxon>
        <taxon>Vespoidea</taxon>
        <taxon>Vespidae</taxon>
        <taxon>Polistinae</taxon>
        <taxon>Polistini</taxon>
        <taxon>Polistes</taxon>
    </lineage>
</organism>
<dbReference type="GO" id="GO:0004867">
    <property type="term" value="F:serine-type endopeptidase inhibitor activity"/>
    <property type="evidence" value="ECO:0007669"/>
    <property type="project" value="UniProtKB-KW"/>
</dbReference>
<dbReference type="InterPro" id="IPR023796">
    <property type="entry name" value="Serpin_dom"/>
</dbReference>
<dbReference type="SMART" id="SM00093">
    <property type="entry name" value="SERPIN"/>
    <property type="match status" value="1"/>
</dbReference>
<feature type="domain" description="Serpin" evidence="6">
    <location>
        <begin position="41"/>
        <end position="412"/>
    </location>
</feature>
<evidence type="ECO:0000259" key="6">
    <source>
        <dbReference type="SMART" id="SM00093"/>
    </source>
</evidence>
<dbReference type="Gene3D" id="3.30.497.10">
    <property type="entry name" value="Antithrombin, subunit I, domain 2"/>
    <property type="match status" value="1"/>
</dbReference>
<evidence type="ECO:0000256" key="4">
    <source>
        <dbReference type="RuleBase" id="RU000411"/>
    </source>
</evidence>